<gene>
    <name evidence="4" type="primary">phoU_2</name>
    <name evidence="4" type="ORF">GCM10022222_57160</name>
</gene>
<dbReference type="SUPFAM" id="SSF109755">
    <property type="entry name" value="PhoU-like"/>
    <property type="match status" value="1"/>
</dbReference>
<evidence type="ECO:0000313" key="4">
    <source>
        <dbReference type="EMBL" id="GAA3565930.1"/>
    </source>
</evidence>
<dbReference type="PANTHER" id="PTHR42930:SF3">
    <property type="entry name" value="PHOSPHATE-SPECIFIC TRANSPORT SYSTEM ACCESSORY PROTEIN PHOU"/>
    <property type="match status" value="1"/>
</dbReference>
<feature type="domain" description="PhoU" evidence="3">
    <location>
        <begin position="16"/>
        <end position="101"/>
    </location>
</feature>
<evidence type="ECO:0000313" key="5">
    <source>
        <dbReference type="Proteomes" id="UP001500689"/>
    </source>
</evidence>
<dbReference type="InterPro" id="IPR026022">
    <property type="entry name" value="PhoU_dom"/>
</dbReference>
<evidence type="ECO:0000256" key="2">
    <source>
        <dbReference type="SAM" id="Coils"/>
    </source>
</evidence>
<keyword evidence="5" id="KW-1185">Reference proteome</keyword>
<evidence type="ECO:0000256" key="1">
    <source>
        <dbReference type="ARBA" id="ARBA00022592"/>
    </source>
</evidence>
<comment type="caution">
    <text evidence="4">The sequence shown here is derived from an EMBL/GenBank/DDBJ whole genome shotgun (WGS) entry which is preliminary data.</text>
</comment>
<dbReference type="RefSeq" id="WP_344865268.1">
    <property type="nucleotide sequence ID" value="NZ_BAAAZN010000013.1"/>
</dbReference>
<name>A0ABP6XFI9_9PSEU</name>
<dbReference type="EMBL" id="BAAAZN010000013">
    <property type="protein sequence ID" value="GAA3565930.1"/>
    <property type="molecule type" value="Genomic_DNA"/>
</dbReference>
<dbReference type="InterPro" id="IPR038078">
    <property type="entry name" value="PhoU-like_sf"/>
</dbReference>
<dbReference type="Proteomes" id="UP001500689">
    <property type="component" value="Unassembled WGS sequence"/>
</dbReference>
<keyword evidence="2" id="KW-0175">Coiled coil</keyword>
<keyword evidence="1" id="KW-0813">Transport</keyword>
<organism evidence="4 5">
    <name type="scientific">Amycolatopsis ultiminotia</name>
    <dbReference type="NCBI Taxonomy" id="543629"/>
    <lineage>
        <taxon>Bacteria</taxon>
        <taxon>Bacillati</taxon>
        <taxon>Actinomycetota</taxon>
        <taxon>Actinomycetes</taxon>
        <taxon>Pseudonocardiales</taxon>
        <taxon>Pseudonocardiaceae</taxon>
        <taxon>Amycolatopsis</taxon>
    </lineage>
</organism>
<evidence type="ECO:0000259" key="3">
    <source>
        <dbReference type="Pfam" id="PF01895"/>
    </source>
</evidence>
<dbReference type="PANTHER" id="PTHR42930">
    <property type="entry name" value="PHOSPHATE-SPECIFIC TRANSPORT SYSTEM ACCESSORY PROTEIN PHOU"/>
    <property type="match status" value="1"/>
</dbReference>
<protein>
    <submittedName>
        <fullName evidence="4">Phosphate signaling complex protein PhoU</fullName>
    </submittedName>
</protein>
<dbReference type="Gene3D" id="1.20.58.220">
    <property type="entry name" value="Phosphate transport system protein phou homolog 2, domain 2"/>
    <property type="match status" value="1"/>
</dbReference>
<accession>A0ABP6XFI9</accession>
<proteinExistence type="predicted"/>
<feature type="domain" description="PhoU" evidence="3">
    <location>
        <begin position="122"/>
        <end position="203"/>
    </location>
</feature>
<dbReference type="Pfam" id="PF01895">
    <property type="entry name" value="PhoU"/>
    <property type="match status" value="2"/>
</dbReference>
<dbReference type="InterPro" id="IPR028366">
    <property type="entry name" value="PhoU"/>
</dbReference>
<feature type="coiled-coil region" evidence="2">
    <location>
        <begin position="2"/>
        <end position="29"/>
    </location>
</feature>
<reference evidence="5" key="1">
    <citation type="journal article" date="2019" name="Int. J. Syst. Evol. Microbiol.">
        <title>The Global Catalogue of Microorganisms (GCM) 10K type strain sequencing project: providing services to taxonomists for standard genome sequencing and annotation.</title>
        <authorList>
            <consortium name="The Broad Institute Genomics Platform"/>
            <consortium name="The Broad Institute Genome Sequencing Center for Infectious Disease"/>
            <person name="Wu L."/>
            <person name="Ma J."/>
        </authorList>
    </citation>
    <scope>NUCLEOTIDE SEQUENCE [LARGE SCALE GENOMIC DNA]</scope>
    <source>
        <strain evidence="5">JCM 16898</strain>
    </source>
</reference>
<keyword evidence="1" id="KW-0592">Phosphate transport</keyword>
<sequence length="214" mass="23166">MRDGYQDDLHRLNRQLAEMADAAAEAMRRASRALLTADLPVAEQVLGADDELDARRAACEEDAYALLALQAPVAGDLRGVLAVVYCAEKVERMGDLAAHIAGTARRMHPDRVVPSELESVFTELGAETAGMADRVAELIRGGGQGGYAELRRTDETVDALHARVLATITAPQWPHDQRVAVALTLVTRFYERFADQAVSVSRRLDFAATGDLPG</sequence>